<dbReference type="Proteomes" id="UP000837801">
    <property type="component" value="Unassembled WGS sequence"/>
</dbReference>
<dbReference type="InterPro" id="IPR013752">
    <property type="entry name" value="KPA_reductase"/>
</dbReference>
<dbReference type="SUPFAM" id="SSF48179">
    <property type="entry name" value="6-phosphogluconate dehydrogenase C-terminal domain-like"/>
    <property type="match status" value="1"/>
</dbReference>
<dbReference type="InterPro" id="IPR003710">
    <property type="entry name" value="ApbA"/>
</dbReference>
<evidence type="ECO:0000256" key="3">
    <source>
        <dbReference type="ARBA" id="ARBA00023002"/>
    </source>
</evidence>
<evidence type="ECO:0000313" key="7">
    <source>
        <dbReference type="EMBL" id="CAH2356020.1"/>
    </source>
</evidence>
<evidence type="ECO:0000259" key="5">
    <source>
        <dbReference type="Pfam" id="PF02558"/>
    </source>
</evidence>
<comment type="catalytic activity">
    <reaction evidence="4">
        <text>(R)-pantoate + NADP(+) = 2-dehydropantoate + NADPH + H(+)</text>
        <dbReference type="Rhea" id="RHEA:16233"/>
        <dbReference type="ChEBI" id="CHEBI:11561"/>
        <dbReference type="ChEBI" id="CHEBI:15378"/>
        <dbReference type="ChEBI" id="CHEBI:15980"/>
        <dbReference type="ChEBI" id="CHEBI:57783"/>
        <dbReference type="ChEBI" id="CHEBI:58349"/>
        <dbReference type="EC" id="1.1.1.169"/>
    </reaction>
</comment>
<dbReference type="SUPFAM" id="SSF51735">
    <property type="entry name" value="NAD(P)-binding Rossmann-fold domains"/>
    <property type="match status" value="1"/>
</dbReference>
<dbReference type="InterPro" id="IPR008927">
    <property type="entry name" value="6-PGluconate_DH-like_C_sf"/>
</dbReference>
<dbReference type="Gene3D" id="1.10.1040.10">
    <property type="entry name" value="N-(1-d-carboxylethyl)-l-norvaline Dehydrogenase, domain 2"/>
    <property type="match status" value="1"/>
</dbReference>
<proteinExistence type="inferred from homology"/>
<feature type="domain" description="Ketopantoate reductase N-terminal" evidence="5">
    <location>
        <begin position="6"/>
        <end position="159"/>
    </location>
</feature>
<dbReference type="Pfam" id="PF02558">
    <property type="entry name" value="ApbA"/>
    <property type="match status" value="1"/>
</dbReference>
<accession>A0A9P0QUR1</accession>
<reference evidence="7" key="1">
    <citation type="submission" date="2022-03" db="EMBL/GenBank/DDBJ databases">
        <authorList>
            <person name="Legras J.-L."/>
            <person name="Devillers H."/>
            <person name="Grondin C."/>
        </authorList>
    </citation>
    <scope>NUCLEOTIDE SEQUENCE</scope>
    <source>
        <strain evidence="7">CLIB 1423</strain>
    </source>
</reference>
<keyword evidence="2 4" id="KW-0521">NADP</keyword>
<evidence type="ECO:0000259" key="6">
    <source>
        <dbReference type="Pfam" id="PF08546"/>
    </source>
</evidence>
<evidence type="ECO:0000256" key="2">
    <source>
        <dbReference type="ARBA" id="ARBA00022857"/>
    </source>
</evidence>
<dbReference type="InterPro" id="IPR051402">
    <property type="entry name" value="KPR-Related"/>
</dbReference>
<evidence type="ECO:0000256" key="1">
    <source>
        <dbReference type="ARBA" id="ARBA00007870"/>
    </source>
</evidence>
<feature type="domain" description="Ketopantoate reductase C-terminal" evidence="6">
    <location>
        <begin position="193"/>
        <end position="313"/>
    </location>
</feature>
<dbReference type="OrthoDB" id="3609at2759"/>
<dbReference type="PANTHER" id="PTHR21708">
    <property type="entry name" value="PROBABLE 2-DEHYDROPANTOATE 2-REDUCTASE"/>
    <property type="match status" value="1"/>
</dbReference>
<dbReference type="EC" id="1.1.1.169" evidence="4"/>
<organism evidence="7 8">
    <name type="scientific">[Candida] railenensis</name>
    <dbReference type="NCBI Taxonomy" id="45579"/>
    <lineage>
        <taxon>Eukaryota</taxon>
        <taxon>Fungi</taxon>
        <taxon>Dikarya</taxon>
        <taxon>Ascomycota</taxon>
        <taxon>Saccharomycotina</taxon>
        <taxon>Pichiomycetes</taxon>
        <taxon>Debaryomycetaceae</taxon>
        <taxon>Kurtzmaniella</taxon>
    </lineage>
</organism>
<comment type="caution">
    <text evidence="7">The sequence shown here is derived from an EMBL/GenBank/DDBJ whole genome shotgun (WGS) entry which is preliminary data.</text>
</comment>
<keyword evidence="8" id="KW-1185">Reference proteome</keyword>
<dbReference type="FunFam" id="1.10.1040.10:FF:000017">
    <property type="entry name" value="2-dehydropantoate 2-reductase"/>
    <property type="match status" value="1"/>
</dbReference>
<name>A0A9P0QUR1_9ASCO</name>
<dbReference type="InterPro" id="IPR013328">
    <property type="entry name" value="6PGD_dom2"/>
</dbReference>
<dbReference type="Pfam" id="PF08546">
    <property type="entry name" value="ApbA_C"/>
    <property type="match status" value="1"/>
</dbReference>
<dbReference type="PANTHER" id="PTHR21708:SF30">
    <property type="entry name" value="2-DEHYDROPANTOATE 2-REDUCTASE-RELATED"/>
    <property type="match status" value="1"/>
</dbReference>
<comment type="similarity">
    <text evidence="1 4">Belongs to the ketopantoate reductase family.</text>
</comment>
<dbReference type="NCBIfam" id="TIGR00745">
    <property type="entry name" value="apbA_panE"/>
    <property type="match status" value="1"/>
</dbReference>
<dbReference type="InterPro" id="IPR013332">
    <property type="entry name" value="KPR_N"/>
</dbReference>
<dbReference type="AlphaFoldDB" id="A0A9P0QUR1"/>
<sequence>MSKTKVLLVGSGGVGTIGAYSLEYAGKSEVTVVVRSDYDIVKEKGYEIDSCDYGIIKSFKPTNLVNSIEAAKEFGPFEFIVITTKNLPDVFKIEELIQPVVTKDSAIILIQNGIEIGAPILEAYPENIVLSGVQMIGSSNRNGKILHTIKDSVKIGYFENKNLPLDVQKAACEKFVELYKTDKNHCEYDEDVKFTRWRKLVYNATFNPLCALTDTDSGRMELFGGVDTVIRDGMKEVLKVAKSDGVDLPEDIMEFMIRSDDGVYYAPSMQVDYQKGNYMELEVICGNALRIAQKNKIDTPVLSLIYNLLRVLQMKIKEAKGAIVVPKERPIPSPSMI</sequence>
<comment type="function">
    <text evidence="4">Catalyzes the NADPH-dependent reduction of ketopantoate into pantoic acid.</text>
</comment>
<protein>
    <recommendedName>
        <fullName evidence="4">2-dehydropantoate 2-reductase</fullName>
        <ecNumber evidence="4">1.1.1.169</ecNumber>
    </recommendedName>
    <alternativeName>
        <fullName evidence="4">Ketopantoate reductase</fullName>
    </alternativeName>
</protein>
<dbReference type="GO" id="GO:0015940">
    <property type="term" value="P:pantothenate biosynthetic process"/>
    <property type="evidence" value="ECO:0007669"/>
    <property type="project" value="InterPro"/>
</dbReference>
<keyword evidence="3 4" id="KW-0560">Oxidoreductase</keyword>
<gene>
    <name evidence="7" type="ORF">CLIB1423_43S00144</name>
</gene>
<dbReference type="Gene3D" id="3.40.50.720">
    <property type="entry name" value="NAD(P)-binding Rossmann-like Domain"/>
    <property type="match status" value="1"/>
</dbReference>
<dbReference type="GO" id="GO:0008677">
    <property type="term" value="F:2-dehydropantoate 2-reductase activity"/>
    <property type="evidence" value="ECO:0007669"/>
    <property type="project" value="UniProtKB-EC"/>
</dbReference>
<dbReference type="GO" id="GO:0005737">
    <property type="term" value="C:cytoplasm"/>
    <property type="evidence" value="ECO:0007669"/>
    <property type="project" value="TreeGrafter"/>
</dbReference>
<evidence type="ECO:0000313" key="8">
    <source>
        <dbReference type="Proteomes" id="UP000837801"/>
    </source>
</evidence>
<evidence type="ECO:0000256" key="4">
    <source>
        <dbReference type="RuleBase" id="RU362068"/>
    </source>
</evidence>
<dbReference type="InterPro" id="IPR036291">
    <property type="entry name" value="NAD(P)-bd_dom_sf"/>
</dbReference>
<dbReference type="EMBL" id="CAKXYY010000043">
    <property type="protein sequence ID" value="CAH2356020.1"/>
    <property type="molecule type" value="Genomic_DNA"/>
</dbReference>